<dbReference type="PRINTS" id="PR00019">
    <property type="entry name" value="LEURICHRPT"/>
</dbReference>
<keyword evidence="2" id="KW-0433">Leucine-rich repeat</keyword>
<dbReference type="InterPro" id="IPR032675">
    <property type="entry name" value="LRR_dom_sf"/>
</dbReference>
<reference evidence="8" key="1">
    <citation type="submission" date="2015-06" db="EMBL/GenBank/DDBJ databases">
        <authorList>
            <person name="Hoefler B.C."/>
            <person name="Straight P.D."/>
        </authorList>
    </citation>
    <scope>NUCLEOTIDE SEQUENCE</scope>
</reference>
<organism evidence="8">
    <name type="scientific">Bactrocera latifrons</name>
    <name type="common">Malaysian fruit fly</name>
    <name type="synonym">Chaetodacus latifrons</name>
    <dbReference type="NCBI Taxonomy" id="174628"/>
    <lineage>
        <taxon>Eukaryota</taxon>
        <taxon>Metazoa</taxon>
        <taxon>Ecdysozoa</taxon>
        <taxon>Arthropoda</taxon>
        <taxon>Hexapoda</taxon>
        <taxon>Insecta</taxon>
        <taxon>Pterygota</taxon>
        <taxon>Neoptera</taxon>
        <taxon>Endopterygota</taxon>
        <taxon>Diptera</taxon>
        <taxon>Brachycera</taxon>
        <taxon>Muscomorpha</taxon>
        <taxon>Tephritoidea</taxon>
        <taxon>Tephritidae</taxon>
        <taxon>Bactrocera</taxon>
        <taxon>Bactrocera</taxon>
    </lineage>
</organism>
<dbReference type="Pfam" id="PF00560">
    <property type="entry name" value="LRR_1"/>
    <property type="match status" value="1"/>
</dbReference>
<dbReference type="GO" id="GO:0007166">
    <property type="term" value="P:cell surface receptor signaling pathway"/>
    <property type="evidence" value="ECO:0007669"/>
    <property type="project" value="TreeGrafter"/>
</dbReference>
<feature type="signal peptide" evidence="6">
    <location>
        <begin position="1"/>
        <end position="25"/>
    </location>
</feature>
<dbReference type="EMBL" id="GDHF01012172">
    <property type="protein sequence ID" value="JAI40142.1"/>
    <property type="molecule type" value="Transcribed_RNA"/>
</dbReference>
<comment type="similarity">
    <text evidence="1">Belongs to the G-protein coupled receptor 2 family. Adhesion G-protein coupled receptor (ADGR) subfamily.</text>
</comment>
<sequence length="230" mass="26455">MRVQSIYIWFIVWPIHTFLANIVNSCPVRCQCKAASDNSSHVRVKCGGITESPISNWENLDFSEIGQHMISLDLSNNAFTSIQSDDLNSLTQLKRLDLSSNLLRKIDKDTFGASLINLERLKLSKNAIRHIFSGSFEFMQNLKYLDISNNPLICNCDLVWLLAWTTDRVIKMQPSPKCESPVYFKDTFLKKLRVGVDLHCESPLQTFLELIPLKNQVKYKESYDQSKVKF</sequence>
<accession>A0A0K8VMM3</accession>
<evidence type="ECO:0000313" key="8">
    <source>
        <dbReference type="EMBL" id="JAI40142.1"/>
    </source>
</evidence>
<evidence type="ECO:0000256" key="5">
    <source>
        <dbReference type="ARBA" id="ARBA00023170"/>
    </source>
</evidence>
<dbReference type="InterPro" id="IPR000483">
    <property type="entry name" value="Cys-rich_flank_reg_C"/>
</dbReference>
<evidence type="ECO:0000259" key="7">
    <source>
        <dbReference type="SMART" id="SM00082"/>
    </source>
</evidence>
<protein>
    <submittedName>
        <fullName evidence="8">Immunoglobulin superfamily containing leucine-rich repeat protein</fullName>
    </submittedName>
</protein>
<gene>
    <name evidence="8" type="primary">ISLR</name>
    <name evidence="8" type="ORF">c0_g1_i2</name>
</gene>
<dbReference type="Gene3D" id="3.80.10.10">
    <property type="entry name" value="Ribonuclease Inhibitor"/>
    <property type="match status" value="1"/>
</dbReference>
<dbReference type="SMART" id="SM00369">
    <property type="entry name" value="LRR_TYP"/>
    <property type="match status" value="3"/>
</dbReference>
<dbReference type="PANTHER" id="PTHR45930">
    <property type="entry name" value="G-PROTEIN COUPLED RECEPTOR 124-LIKE PROTEIN"/>
    <property type="match status" value="1"/>
</dbReference>
<dbReference type="InterPro" id="IPR003591">
    <property type="entry name" value="Leu-rich_rpt_typical-subtyp"/>
</dbReference>
<proteinExistence type="inferred from homology"/>
<dbReference type="Pfam" id="PF13855">
    <property type="entry name" value="LRR_8"/>
    <property type="match status" value="1"/>
</dbReference>
<feature type="chain" id="PRO_5005522206" evidence="6">
    <location>
        <begin position="26"/>
        <end position="230"/>
    </location>
</feature>
<evidence type="ECO:0000256" key="3">
    <source>
        <dbReference type="ARBA" id="ARBA00022729"/>
    </source>
</evidence>
<dbReference type="SMART" id="SM00082">
    <property type="entry name" value="LRRCT"/>
    <property type="match status" value="1"/>
</dbReference>
<dbReference type="InterPro" id="IPR051963">
    <property type="entry name" value="Adhesion_GPCR_A"/>
</dbReference>
<evidence type="ECO:0000256" key="2">
    <source>
        <dbReference type="ARBA" id="ARBA00022614"/>
    </source>
</evidence>
<keyword evidence="4" id="KW-0677">Repeat</keyword>
<evidence type="ECO:0000256" key="4">
    <source>
        <dbReference type="ARBA" id="ARBA00022737"/>
    </source>
</evidence>
<dbReference type="PANTHER" id="PTHR45930:SF4">
    <property type="entry name" value="ADHESION G PROTEIN-COUPLED RECEPTOR A3"/>
    <property type="match status" value="1"/>
</dbReference>
<evidence type="ECO:0000256" key="6">
    <source>
        <dbReference type="SAM" id="SignalP"/>
    </source>
</evidence>
<keyword evidence="5" id="KW-0675">Receptor</keyword>
<dbReference type="AlphaFoldDB" id="A0A0K8VMM3"/>
<name>A0A0K8VMM3_BACLA</name>
<keyword evidence="3 6" id="KW-0732">Signal</keyword>
<dbReference type="InterPro" id="IPR001611">
    <property type="entry name" value="Leu-rich_rpt"/>
</dbReference>
<feature type="domain" description="LRRCT" evidence="7">
    <location>
        <begin position="150"/>
        <end position="201"/>
    </location>
</feature>
<evidence type="ECO:0000256" key="1">
    <source>
        <dbReference type="ARBA" id="ARBA00007343"/>
    </source>
</evidence>
<dbReference type="OrthoDB" id="10031018at2759"/>
<dbReference type="SUPFAM" id="SSF52058">
    <property type="entry name" value="L domain-like"/>
    <property type="match status" value="1"/>
</dbReference>
<dbReference type="GO" id="GO:0005886">
    <property type="term" value="C:plasma membrane"/>
    <property type="evidence" value="ECO:0007669"/>
    <property type="project" value="TreeGrafter"/>
</dbReference>